<sequence>MPRFPSLAEGDHLEALWRRFPRGVAPIIALHDAVMRAPSELDVATRELIAAYVSGLNACAFCYGAHKAMARAFGVDEALVETLVNEGPDAAPVDEALKPLLAFVRQVTLEPAKTTDALAEAVYAAGWSEDALYDAAQVAALYAFMNRILDAAGIEPKPTFAAPDEAELKKRREGDYTGWARAAGLID</sequence>
<dbReference type="GO" id="GO:0051920">
    <property type="term" value="F:peroxiredoxin activity"/>
    <property type="evidence" value="ECO:0007669"/>
    <property type="project" value="InterPro"/>
</dbReference>
<dbReference type="InterPro" id="IPR004675">
    <property type="entry name" value="AhpD_core"/>
</dbReference>
<dbReference type="RefSeq" id="WP_109251335.1">
    <property type="nucleotide sequence ID" value="NZ_QEXV01000001.1"/>
</dbReference>
<dbReference type="Pfam" id="PF02627">
    <property type="entry name" value="CMD"/>
    <property type="match status" value="1"/>
</dbReference>
<evidence type="ECO:0000313" key="3">
    <source>
        <dbReference type="Proteomes" id="UP000245168"/>
    </source>
</evidence>
<keyword evidence="2" id="KW-0575">Peroxidase</keyword>
<keyword evidence="3" id="KW-1185">Reference proteome</keyword>
<reference evidence="3" key="1">
    <citation type="submission" date="2018-05" db="EMBL/GenBank/DDBJ databases">
        <authorList>
            <person name="Liu B.-T."/>
        </authorList>
    </citation>
    <scope>NUCLEOTIDE SEQUENCE [LARGE SCALE GENOMIC DNA]</scope>
    <source>
        <strain evidence="3">WD6-1</strain>
    </source>
</reference>
<dbReference type="PANTHER" id="PTHR35446">
    <property type="entry name" value="SI:CH211-175M2.5"/>
    <property type="match status" value="1"/>
</dbReference>
<accession>A0A2U2BVK5</accession>
<proteinExistence type="predicted"/>
<evidence type="ECO:0000313" key="2">
    <source>
        <dbReference type="EMBL" id="PWE18061.1"/>
    </source>
</evidence>
<evidence type="ECO:0000259" key="1">
    <source>
        <dbReference type="Pfam" id="PF02627"/>
    </source>
</evidence>
<dbReference type="Proteomes" id="UP000245168">
    <property type="component" value="Unassembled WGS sequence"/>
</dbReference>
<comment type="caution">
    <text evidence="2">The sequence shown here is derived from an EMBL/GenBank/DDBJ whole genome shotgun (WGS) entry which is preliminary data.</text>
</comment>
<protein>
    <submittedName>
        <fullName evidence="2">Peroxidase</fullName>
    </submittedName>
</protein>
<name>A0A2U2BVK5_9PROT</name>
<keyword evidence="2" id="KW-0560">Oxidoreductase</keyword>
<dbReference type="NCBIfam" id="TIGR00778">
    <property type="entry name" value="ahpD_dom"/>
    <property type="match status" value="1"/>
</dbReference>
<dbReference type="SUPFAM" id="SSF69118">
    <property type="entry name" value="AhpD-like"/>
    <property type="match status" value="1"/>
</dbReference>
<feature type="domain" description="Carboxymuconolactone decarboxylase-like" evidence="1">
    <location>
        <begin position="28"/>
        <end position="78"/>
    </location>
</feature>
<dbReference type="InterPro" id="IPR029032">
    <property type="entry name" value="AhpD-like"/>
</dbReference>
<dbReference type="Gene3D" id="1.20.1290.10">
    <property type="entry name" value="AhpD-like"/>
    <property type="match status" value="1"/>
</dbReference>
<gene>
    <name evidence="2" type="ORF">DDZ18_00130</name>
</gene>
<dbReference type="EMBL" id="QEXV01000001">
    <property type="protein sequence ID" value="PWE18061.1"/>
    <property type="molecule type" value="Genomic_DNA"/>
</dbReference>
<dbReference type="InterPro" id="IPR003779">
    <property type="entry name" value="CMD-like"/>
</dbReference>
<organism evidence="2 3">
    <name type="scientific">Marinicauda salina</name>
    <dbReference type="NCBI Taxonomy" id="2135793"/>
    <lineage>
        <taxon>Bacteria</taxon>
        <taxon>Pseudomonadati</taxon>
        <taxon>Pseudomonadota</taxon>
        <taxon>Alphaproteobacteria</taxon>
        <taxon>Maricaulales</taxon>
        <taxon>Maricaulaceae</taxon>
        <taxon>Marinicauda</taxon>
    </lineage>
</organism>
<dbReference type="AlphaFoldDB" id="A0A2U2BVK5"/>
<dbReference type="PANTHER" id="PTHR35446:SF2">
    <property type="entry name" value="CARBOXYMUCONOLACTONE DECARBOXYLASE-LIKE DOMAIN-CONTAINING PROTEIN"/>
    <property type="match status" value="1"/>
</dbReference>
<dbReference type="OrthoDB" id="122912at2"/>